<dbReference type="Proteomes" id="UP000233517">
    <property type="component" value="Unassembled WGS sequence"/>
</dbReference>
<reference evidence="1 2" key="1">
    <citation type="journal article" date="2017" name="ISME J.">
        <title>Potential for microbial H2 and metal transformations associated with novel bacteria and archaea in deep terrestrial subsurface sediments.</title>
        <authorList>
            <person name="Hernsdorf A.W."/>
            <person name="Amano Y."/>
            <person name="Miyakawa K."/>
            <person name="Ise K."/>
            <person name="Suzuki Y."/>
            <person name="Anantharaman K."/>
            <person name="Probst A."/>
            <person name="Burstein D."/>
            <person name="Thomas B.C."/>
            <person name="Banfield J.F."/>
        </authorList>
    </citation>
    <scope>NUCLEOTIDE SEQUENCE [LARGE SCALE GENOMIC DNA]</scope>
    <source>
        <strain evidence="1">HGW-Falkowbacteria-1</strain>
    </source>
</reference>
<dbReference type="InterPro" id="IPR050696">
    <property type="entry name" value="FtsA/MreB"/>
</dbReference>
<dbReference type="PIRSF" id="PIRSF019169">
    <property type="entry name" value="PilM"/>
    <property type="match status" value="1"/>
</dbReference>
<dbReference type="Gene3D" id="3.30.1490.300">
    <property type="match status" value="1"/>
</dbReference>
<dbReference type="EMBL" id="PHAI01000001">
    <property type="protein sequence ID" value="PKM91785.1"/>
    <property type="molecule type" value="Genomic_DNA"/>
</dbReference>
<sequence length="348" mass="38616">MGIFSSSNDNHFLGIDIGNSSLKMVELLKKGKKISLSNYGFSENIEGADFTYSDDVAFLAKSIVKLKNDLGIKTTRANASLPSWSVFSSVINLYNFDKKKINEQIVEEAKKVIPLPLEEMVLDWKVIPNKKNNKNNVKVFLTGSPKKLIKKYIDVFKEAKITLANLETETFSLIRSLLGNDSSTVMIVEMGENSTDFSIVKESIPFLNRSINVSGRTISEGIGAKMGINLEQSEQFKFDLGISNENKKAEIPKFIVDAVSPIVNEIKYMVDLYYNGNNDSIEKIVLSGGGCLLYNFAEHLESVLNMKVIIGNPWFKVSHPLELEPVLYETGPKLSAAIGLALRGADKN</sequence>
<dbReference type="PANTHER" id="PTHR32432:SF3">
    <property type="entry name" value="ETHANOLAMINE UTILIZATION PROTEIN EUTJ"/>
    <property type="match status" value="1"/>
</dbReference>
<evidence type="ECO:0008006" key="3">
    <source>
        <dbReference type="Google" id="ProtNLM"/>
    </source>
</evidence>
<name>A0A2N2EAN5_9BACT</name>
<dbReference type="Pfam" id="PF11104">
    <property type="entry name" value="PilM_2"/>
    <property type="match status" value="1"/>
</dbReference>
<evidence type="ECO:0000313" key="1">
    <source>
        <dbReference type="EMBL" id="PKM91785.1"/>
    </source>
</evidence>
<dbReference type="Gene3D" id="3.30.420.40">
    <property type="match status" value="2"/>
</dbReference>
<comment type="caution">
    <text evidence="1">The sequence shown here is derived from an EMBL/GenBank/DDBJ whole genome shotgun (WGS) entry which is preliminary data.</text>
</comment>
<proteinExistence type="predicted"/>
<dbReference type="SUPFAM" id="SSF53067">
    <property type="entry name" value="Actin-like ATPase domain"/>
    <property type="match status" value="2"/>
</dbReference>
<dbReference type="InterPro" id="IPR005883">
    <property type="entry name" value="PilM"/>
</dbReference>
<dbReference type="AlphaFoldDB" id="A0A2N2EAN5"/>
<dbReference type="InterPro" id="IPR043129">
    <property type="entry name" value="ATPase_NBD"/>
</dbReference>
<dbReference type="PANTHER" id="PTHR32432">
    <property type="entry name" value="CELL DIVISION PROTEIN FTSA-RELATED"/>
    <property type="match status" value="1"/>
</dbReference>
<organism evidence="1 2">
    <name type="scientific">Candidatus Falkowbacteria bacterium HGW-Falkowbacteria-1</name>
    <dbReference type="NCBI Taxonomy" id="2013768"/>
    <lineage>
        <taxon>Bacteria</taxon>
        <taxon>Candidatus Falkowiibacteriota</taxon>
    </lineage>
</organism>
<evidence type="ECO:0000313" key="2">
    <source>
        <dbReference type="Proteomes" id="UP000233517"/>
    </source>
</evidence>
<dbReference type="CDD" id="cd24049">
    <property type="entry name" value="ASKHA_NBD_PilM"/>
    <property type="match status" value="1"/>
</dbReference>
<protein>
    <recommendedName>
        <fullName evidence="3">SHS2 domain-containing protein</fullName>
    </recommendedName>
</protein>
<dbReference type="NCBIfam" id="TIGR01175">
    <property type="entry name" value="pilM"/>
    <property type="match status" value="1"/>
</dbReference>
<gene>
    <name evidence="1" type="ORF">CVU82_01085</name>
</gene>
<accession>A0A2N2EAN5</accession>